<dbReference type="PROSITE" id="PS00592">
    <property type="entry name" value="GH9_2"/>
    <property type="match status" value="1"/>
</dbReference>
<evidence type="ECO:0000256" key="2">
    <source>
        <dbReference type="ARBA" id="ARBA00022801"/>
    </source>
</evidence>
<dbReference type="EMBL" id="JBHSAV010000058">
    <property type="protein sequence ID" value="MFC3977662.1"/>
    <property type="molecule type" value="Genomic_DNA"/>
</dbReference>
<evidence type="ECO:0000259" key="9">
    <source>
        <dbReference type="Pfam" id="PF00759"/>
    </source>
</evidence>
<evidence type="ECO:0000256" key="8">
    <source>
        <dbReference type="RuleBase" id="RU361166"/>
    </source>
</evidence>
<dbReference type="SUPFAM" id="SSF48208">
    <property type="entry name" value="Six-hairpin glycosidases"/>
    <property type="match status" value="1"/>
</dbReference>
<dbReference type="InterPro" id="IPR014756">
    <property type="entry name" value="Ig_E-set"/>
</dbReference>
<comment type="similarity">
    <text evidence="1 6 8">Belongs to the glycosyl hydrolase 9 (cellulase E) family.</text>
</comment>
<dbReference type="Pfam" id="PF00759">
    <property type="entry name" value="Glyco_hydro_9"/>
    <property type="match status" value="1"/>
</dbReference>
<dbReference type="PROSITE" id="PS51257">
    <property type="entry name" value="PROKAR_LIPOPROTEIN"/>
    <property type="match status" value="1"/>
</dbReference>
<keyword evidence="2 6" id="KW-0378">Hydrolase</keyword>
<evidence type="ECO:0000256" key="1">
    <source>
        <dbReference type="ARBA" id="ARBA00007072"/>
    </source>
</evidence>
<dbReference type="RefSeq" id="WP_241297001.1">
    <property type="nucleotide sequence ID" value="NZ_JAKZGR010000017.1"/>
</dbReference>
<keyword evidence="11" id="KW-0418">Kinase</keyword>
<evidence type="ECO:0000256" key="7">
    <source>
        <dbReference type="PROSITE-ProRule" id="PRU10060"/>
    </source>
</evidence>
<feature type="active site" evidence="7">
    <location>
        <position position="561"/>
    </location>
</feature>
<evidence type="ECO:0000256" key="6">
    <source>
        <dbReference type="PROSITE-ProRule" id="PRU10059"/>
    </source>
</evidence>
<feature type="active site" evidence="6">
    <location>
        <position position="510"/>
    </location>
</feature>
<sequence>MQKFTLVTFLLFLTLILSCQNKHSEIKDQINLSIRVNQVGYLPEGQKVALISDEINTNSFHLIDLNTNSEVYTSEIGSAIKSPFSDKMLRKADFSAFHQEGEYSVYVEGLGYSPPFAIKKNVYEELGKASAKAFYFQRASTSMPEEYAGIWSRNLGHPDDKVYIHASAASGLRPEGTVISSPKGWYDAGDYNKYIVNSGITMGTLLSLLEDYPHLSASLSLDIPESGDNIPDLLNEILWNLEWMATMQDPTDGGVYHKLTTAAFEGMVLPEFATSKRYVVAKGTAATLDFAAVMAQASRVLKNFNAELASAYLEASIKAWKWAEANPKIFYRQDELNKKYEPAIQTGAYGDESLEDEWVWAASELFVSTQDEVYLKYINIPTNFNLPSWNKVNWLGYYTLLRFEQESPQLDLKLINAIKANLLEKASQYVKFYLENPYLTSMGSSIKDFVWGSNAVVSNQGIALLYAYRLTNDQNYLLAAQGNLNYILGINATGYSFVTGFGHHSPLRPHHRLAEAEPEKAPLPGFLAGGPNPGQQDGCDYPSDVPDESYVDDACSYASNEIAINWNAPFVYLVNVLNHISGYKQ</sequence>
<comment type="caution">
    <text evidence="11">The sequence shown here is derived from an EMBL/GenBank/DDBJ whole genome shotgun (WGS) entry which is preliminary data.</text>
</comment>
<dbReference type="GO" id="GO:0016301">
    <property type="term" value="F:kinase activity"/>
    <property type="evidence" value="ECO:0007669"/>
    <property type="project" value="UniProtKB-KW"/>
</dbReference>
<keyword evidence="8" id="KW-0136">Cellulose degradation</keyword>
<dbReference type="Gene3D" id="1.50.10.10">
    <property type="match status" value="1"/>
</dbReference>
<dbReference type="CDD" id="cd02850">
    <property type="entry name" value="E_set_Cellulase_N"/>
    <property type="match status" value="1"/>
</dbReference>
<dbReference type="PANTHER" id="PTHR22298">
    <property type="entry name" value="ENDO-1,4-BETA-GLUCANASE"/>
    <property type="match status" value="1"/>
</dbReference>
<comment type="catalytic activity">
    <reaction evidence="8">
        <text>Endohydrolysis of (1-&gt;4)-beta-D-glucosidic linkages in cellulose, lichenin and cereal beta-D-glucans.</text>
        <dbReference type="EC" id="3.2.1.4"/>
    </reaction>
</comment>
<dbReference type="Pfam" id="PF02927">
    <property type="entry name" value="CelD_N"/>
    <property type="match status" value="1"/>
</dbReference>
<dbReference type="InterPro" id="IPR018221">
    <property type="entry name" value="Glyco_hydro_9_His_AS"/>
</dbReference>
<dbReference type="Proteomes" id="UP001595766">
    <property type="component" value="Unassembled WGS sequence"/>
</dbReference>
<evidence type="ECO:0000256" key="4">
    <source>
        <dbReference type="ARBA" id="ARBA00023295"/>
    </source>
</evidence>
<evidence type="ECO:0000256" key="5">
    <source>
        <dbReference type="ARBA" id="ARBA00023326"/>
    </source>
</evidence>
<dbReference type="InterPro" id="IPR012341">
    <property type="entry name" value="6hp_glycosidase-like_sf"/>
</dbReference>
<reference evidence="12" key="1">
    <citation type="journal article" date="2019" name="Int. J. Syst. Evol. Microbiol.">
        <title>The Global Catalogue of Microorganisms (GCM) 10K type strain sequencing project: providing services to taxonomists for standard genome sequencing and annotation.</title>
        <authorList>
            <consortium name="The Broad Institute Genomics Platform"/>
            <consortium name="The Broad Institute Genome Sequencing Center for Infectious Disease"/>
            <person name="Wu L."/>
            <person name="Ma J."/>
        </authorList>
    </citation>
    <scope>NUCLEOTIDE SEQUENCE [LARGE SCALE GENOMIC DNA]</scope>
    <source>
        <strain evidence="12">CECT 8551</strain>
    </source>
</reference>
<evidence type="ECO:0000313" key="11">
    <source>
        <dbReference type="EMBL" id="MFC3977662.1"/>
    </source>
</evidence>
<accession>A0ABV8ERN5</accession>
<dbReference type="EC" id="3.2.1.4" evidence="8"/>
<dbReference type="InterPro" id="IPR004197">
    <property type="entry name" value="Cellulase_Ig-like"/>
</dbReference>
<dbReference type="GO" id="GO:0016787">
    <property type="term" value="F:hydrolase activity"/>
    <property type="evidence" value="ECO:0007669"/>
    <property type="project" value="UniProtKB-KW"/>
</dbReference>
<protein>
    <recommendedName>
        <fullName evidence="8">Endoglucanase</fullName>
        <ecNumber evidence="8">3.2.1.4</ecNumber>
    </recommendedName>
</protein>
<dbReference type="SUPFAM" id="SSF81296">
    <property type="entry name" value="E set domains"/>
    <property type="match status" value="1"/>
</dbReference>
<feature type="domain" description="Glycoside hydrolase family 9" evidence="9">
    <location>
        <begin position="123"/>
        <end position="573"/>
    </location>
</feature>
<proteinExistence type="inferred from homology"/>
<organism evidence="11 12">
    <name type="scientific">Belliella kenyensis</name>
    <dbReference type="NCBI Taxonomy" id="1472724"/>
    <lineage>
        <taxon>Bacteria</taxon>
        <taxon>Pseudomonadati</taxon>
        <taxon>Bacteroidota</taxon>
        <taxon>Cytophagia</taxon>
        <taxon>Cytophagales</taxon>
        <taxon>Cyclobacteriaceae</taxon>
        <taxon>Belliella</taxon>
    </lineage>
</organism>
<keyword evidence="12" id="KW-1185">Reference proteome</keyword>
<evidence type="ECO:0000256" key="3">
    <source>
        <dbReference type="ARBA" id="ARBA00023277"/>
    </source>
</evidence>
<gene>
    <name evidence="11" type="ORF">ACFOUP_14845</name>
</gene>
<evidence type="ECO:0000313" key="12">
    <source>
        <dbReference type="Proteomes" id="UP001595766"/>
    </source>
</evidence>
<dbReference type="InterPro" id="IPR008928">
    <property type="entry name" value="6-hairpin_glycosidase_sf"/>
</dbReference>
<evidence type="ECO:0000259" key="10">
    <source>
        <dbReference type="Pfam" id="PF02927"/>
    </source>
</evidence>
<dbReference type="Gene3D" id="2.60.40.10">
    <property type="entry name" value="Immunoglobulins"/>
    <property type="match status" value="1"/>
</dbReference>
<dbReference type="PROSITE" id="PS00698">
    <property type="entry name" value="GH9_3"/>
    <property type="match status" value="1"/>
</dbReference>
<feature type="active site" evidence="7">
    <location>
        <position position="552"/>
    </location>
</feature>
<dbReference type="InterPro" id="IPR013783">
    <property type="entry name" value="Ig-like_fold"/>
</dbReference>
<keyword evidence="4 6" id="KW-0326">Glycosidase</keyword>
<keyword evidence="5 6" id="KW-0624">Polysaccharide degradation</keyword>
<keyword evidence="11" id="KW-0808">Transferase</keyword>
<dbReference type="InterPro" id="IPR001701">
    <property type="entry name" value="Glyco_hydro_9"/>
</dbReference>
<name>A0ABV8ERN5_9BACT</name>
<dbReference type="InterPro" id="IPR033126">
    <property type="entry name" value="Glyco_hydro_9_Asp/Glu_AS"/>
</dbReference>
<feature type="domain" description="Cellulase Ig-like" evidence="10">
    <location>
        <begin position="33"/>
        <end position="110"/>
    </location>
</feature>
<keyword evidence="3 6" id="KW-0119">Carbohydrate metabolism</keyword>